<gene>
    <name evidence="1" type="ORF">DA73_0206130</name>
</gene>
<evidence type="ECO:0000313" key="1">
    <source>
        <dbReference type="EMBL" id="KIE13015.1"/>
    </source>
</evidence>
<name>A0A0C1RM52_9CYAN</name>
<dbReference type="AlphaFoldDB" id="A0A0C1RM52"/>
<dbReference type="EMBL" id="JHEG02000019">
    <property type="protein sequence ID" value="KIE13015.1"/>
    <property type="molecule type" value="Genomic_DNA"/>
</dbReference>
<comment type="caution">
    <text evidence="1">The sequence shown here is derived from an EMBL/GenBank/DDBJ whole genome shotgun (WGS) entry which is preliminary data.</text>
</comment>
<organism evidence="1">
    <name type="scientific">Tolypothrix bouteillei VB521301</name>
    <dbReference type="NCBI Taxonomy" id="1479485"/>
    <lineage>
        <taxon>Bacteria</taxon>
        <taxon>Bacillati</taxon>
        <taxon>Cyanobacteriota</taxon>
        <taxon>Cyanophyceae</taxon>
        <taxon>Nostocales</taxon>
        <taxon>Tolypothrichaceae</taxon>
        <taxon>Tolypothrix</taxon>
    </lineage>
</organism>
<proteinExistence type="predicted"/>
<reference evidence="1" key="1">
    <citation type="journal article" date="2015" name="Genome Announc.">
        <title>Draft Genome Sequence of Tolypothrix boutellei Strain VB521301.</title>
        <authorList>
            <person name="Chandrababunaidu M.M."/>
            <person name="Singh D."/>
            <person name="Sen D."/>
            <person name="Bhan S."/>
            <person name="Das S."/>
            <person name="Gupta A."/>
            <person name="Adhikary S.P."/>
            <person name="Tripathy S."/>
        </authorList>
    </citation>
    <scope>NUCLEOTIDE SEQUENCE</scope>
    <source>
        <strain evidence="1">VB521301</strain>
    </source>
</reference>
<dbReference type="STRING" id="1479485.DA73_0206130"/>
<sequence length="70" mass="8236">MNNLGWALPTTIYFDRTKEGRASFTEKNGRDAHPTRIKIFLQAYTTHCYKVVLTSTWDKRDEKQCIVKQN</sequence>
<protein>
    <submittedName>
        <fullName evidence="1">Uncharacterized protein</fullName>
    </submittedName>
</protein>
<accession>A0A0C1RM52</accession>